<dbReference type="InterPro" id="IPR057326">
    <property type="entry name" value="KR_dom"/>
</dbReference>
<evidence type="ECO:0000259" key="2">
    <source>
        <dbReference type="SMART" id="SM00822"/>
    </source>
</evidence>
<dbReference type="PROSITE" id="PS00061">
    <property type="entry name" value="ADH_SHORT"/>
    <property type="match status" value="1"/>
</dbReference>
<dbReference type="Pfam" id="PF13561">
    <property type="entry name" value="adh_short_C2"/>
    <property type="match status" value="1"/>
</dbReference>
<dbReference type="SMART" id="SM00822">
    <property type="entry name" value="PKS_KR"/>
    <property type="match status" value="1"/>
</dbReference>
<dbReference type="PANTHER" id="PTHR42879:SF2">
    <property type="entry name" value="3-OXOACYL-[ACYL-CARRIER-PROTEIN] REDUCTASE FABG"/>
    <property type="match status" value="1"/>
</dbReference>
<evidence type="ECO:0000313" key="3">
    <source>
        <dbReference type="EMBL" id="SHH11985.1"/>
    </source>
</evidence>
<comment type="similarity">
    <text evidence="1">Belongs to the short-chain dehydrogenases/reductases (SDR) family.</text>
</comment>
<dbReference type="RefSeq" id="WP_073101881.1">
    <property type="nucleotide sequence ID" value="NZ_FQXE01000002.1"/>
</dbReference>
<dbReference type="STRING" id="658167.SAMN04488135_102236"/>
<sequence length="261" mass="27487">MTLENKCALITGSVRGLGYAIAADLARAGCHIVLHGLEPEGLAQDAADTLRRTSGRTVLLSRADLARVEQIEELMHAARQQFGNVDIVVNNAVVRHFAPAEELPALHWDESIAVNLSAAFHTSRLAIPGMRARAWGRIINMSSVYGSSAAVNRVGYVTTKTGLIGMTRAIALETAASGITCNAVCPGTVPTPAILERIAGIAAKAGISQEQATRDYLAERQPTGRFVAMESVAAMVRFLCGDAGRDITGAVLPIDGGWTAA</sequence>
<dbReference type="InterPro" id="IPR050259">
    <property type="entry name" value="SDR"/>
</dbReference>
<accession>A0A1M5QCW7</accession>
<organism evidence="3 4">
    <name type="scientific">Pollutimonas bauzanensis</name>
    <dbReference type="NCBI Taxonomy" id="658167"/>
    <lineage>
        <taxon>Bacteria</taxon>
        <taxon>Pseudomonadati</taxon>
        <taxon>Pseudomonadota</taxon>
        <taxon>Betaproteobacteria</taxon>
        <taxon>Burkholderiales</taxon>
        <taxon>Alcaligenaceae</taxon>
        <taxon>Pollutimonas</taxon>
    </lineage>
</organism>
<dbReference type="InterPro" id="IPR036291">
    <property type="entry name" value="NAD(P)-bd_dom_sf"/>
</dbReference>
<dbReference type="PRINTS" id="PR00080">
    <property type="entry name" value="SDRFAMILY"/>
</dbReference>
<evidence type="ECO:0000256" key="1">
    <source>
        <dbReference type="ARBA" id="ARBA00006484"/>
    </source>
</evidence>
<gene>
    <name evidence="3" type="ORF">SAMN04488135_102236</name>
</gene>
<reference evidence="3 4" key="1">
    <citation type="submission" date="2016-11" db="EMBL/GenBank/DDBJ databases">
        <authorList>
            <person name="Jaros S."/>
            <person name="Januszkiewicz K."/>
            <person name="Wedrychowicz H."/>
        </authorList>
    </citation>
    <scope>NUCLEOTIDE SEQUENCE [LARGE SCALE GENOMIC DNA]</scope>
    <source>
        <strain evidence="3 4">CGMCC 1.10190</strain>
    </source>
</reference>
<name>A0A1M5QCW7_9BURK</name>
<protein>
    <submittedName>
        <fullName evidence="3">3-hydroxybutyrate dehydrogenase</fullName>
    </submittedName>
</protein>
<proteinExistence type="inferred from homology"/>
<evidence type="ECO:0000313" key="4">
    <source>
        <dbReference type="Proteomes" id="UP000184226"/>
    </source>
</evidence>
<dbReference type="FunFam" id="3.40.50.720:FF:000084">
    <property type="entry name" value="Short-chain dehydrogenase reductase"/>
    <property type="match status" value="1"/>
</dbReference>
<dbReference type="PRINTS" id="PR00081">
    <property type="entry name" value="GDHRDH"/>
</dbReference>
<dbReference type="SUPFAM" id="SSF51735">
    <property type="entry name" value="NAD(P)-binding Rossmann-fold domains"/>
    <property type="match status" value="1"/>
</dbReference>
<dbReference type="OrthoDB" id="9786435at2"/>
<dbReference type="AlphaFoldDB" id="A0A1M5QCW7"/>
<feature type="domain" description="Ketoreductase" evidence="2">
    <location>
        <begin position="6"/>
        <end position="181"/>
    </location>
</feature>
<dbReference type="Proteomes" id="UP000184226">
    <property type="component" value="Unassembled WGS sequence"/>
</dbReference>
<dbReference type="NCBIfam" id="NF009093">
    <property type="entry name" value="PRK12429.1"/>
    <property type="match status" value="1"/>
</dbReference>
<keyword evidence="4" id="KW-1185">Reference proteome</keyword>
<dbReference type="InterPro" id="IPR020904">
    <property type="entry name" value="Sc_DH/Rdtase_CS"/>
</dbReference>
<dbReference type="PANTHER" id="PTHR42879">
    <property type="entry name" value="3-OXOACYL-(ACYL-CARRIER-PROTEIN) REDUCTASE"/>
    <property type="match status" value="1"/>
</dbReference>
<dbReference type="GO" id="GO:0032787">
    <property type="term" value="P:monocarboxylic acid metabolic process"/>
    <property type="evidence" value="ECO:0007669"/>
    <property type="project" value="UniProtKB-ARBA"/>
</dbReference>
<dbReference type="Gene3D" id="3.40.50.720">
    <property type="entry name" value="NAD(P)-binding Rossmann-like Domain"/>
    <property type="match status" value="1"/>
</dbReference>
<dbReference type="EMBL" id="FQXE01000002">
    <property type="protein sequence ID" value="SHH11985.1"/>
    <property type="molecule type" value="Genomic_DNA"/>
</dbReference>
<dbReference type="InterPro" id="IPR002347">
    <property type="entry name" value="SDR_fam"/>
</dbReference>